<gene>
    <name evidence="1" type="ORF">D779_3203</name>
</gene>
<dbReference type="PATRIC" id="fig|1249627.3.peg.3355"/>
<dbReference type="OrthoDB" id="5296242at2"/>
<evidence type="ECO:0000313" key="2">
    <source>
        <dbReference type="Proteomes" id="UP000019460"/>
    </source>
</evidence>
<evidence type="ECO:0000313" key="1">
    <source>
        <dbReference type="EMBL" id="EXJ13896.1"/>
    </source>
</evidence>
<dbReference type="Proteomes" id="UP000019460">
    <property type="component" value="Unassembled WGS sequence"/>
</dbReference>
<proteinExistence type="predicted"/>
<protein>
    <submittedName>
        <fullName evidence="1">Uncharacterized protein</fullName>
    </submittedName>
</protein>
<dbReference type="eggNOG" id="ENOG503140Y">
    <property type="taxonomic scope" value="Bacteria"/>
</dbReference>
<dbReference type="AlphaFoldDB" id="W9VAH5"/>
<sequence length="151" mass="16992">MSTYVIRETFFRPDAECAREETSIPASLYNAMLSLRREEGSAGPFVPIRSMQYMAFIDREETIFVDAAGGYAHRDGQGGRLIRIAWRPASKRDSLSAPVFCEVVYYFTGSKEIQRRLLSEFGPAVAGMLERRRADVEGVCEGRILPFAVAR</sequence>
<comment type="caution">
    <text evidence="1">The sequence shown here is derived from an EMBL/GenBank/DDBJ whole genome shotgun (WGS) entry which is preliminary data.</text>
</comment>
<dbReference type="STRING" id="1249627.D779_3203"/>
<dbReference type="RefSeq" id="WP_043756110.1">
    <property type="nucleotide sequence ID" value="NZ_AONC01000054.1"/>
</dbReference>
<organism evidence="1 2">
    <name type="scientific">Imhoffiella purpurea</name>
    <dbReference type="NCBI Taxonomy" id="1249627"/>
    <lineage>
        <taxon>Bacteria</taxon>
        <taxon>Pseudomonadati</taxon>
        <taxon>Pseudomonadota</taxon>
        <taxon>Gammaproteobacteria</taxon>
        <taxon>Chromatiales</taxon>
        <taxon>Chromatiaceae</taxon>
        <taxon>Imhoffiella</taxon>
    </lineage>
</organism>
<name>W9VAH5_9GAMM</name>
<dbReference type="EMBL" id="AONC01000054">
    <property type="protein sequence ID" value="EXJ13896.1"/>
    <property type="molecule type" value="Genomic_DNA"/>
</dbReference>
<reference evidence="1 2" key="1">
    <citation type="submission" date="2012-11" db="EMBL/GenBank/DDBJ databases">
        <title>Genome assembly of Thiorhodococcus sp. AK35.</title>
        <authorList>
            <person name="Nupur N."/>
            <person name="Khatri I."/>
            <person name="Subramanian S."/>
            <person name="Pinnaka A."/>
        </authorList>
    </citation>
    <scope>NUCLEOTIDE SEQUENCE [LARGE SCALE GENOMIC DNA]</scope>
    <source>
        <strain evidence="1 2">AK35</strain>
    </source>
</reference>
<accession>W9VAH5</accession>
<keyword evidence="2" id="KW-1185">Reference proteome</keyword>